<dbReference type="KEGG" id="vg:55013050"/>
<evidence type="ECO:0000313" key="2">
    <source>
        <dbReference type="Proteomes" id="UP000297070"/>
    </source>
</evidence>
<dbReference type="GeneID" id="55013050"/>
<evidence type="ECO:0000313" key="1">
    <source>
        <dbReference type="EMBL" id="QBZ72802.1"/>
    </source>
</evidence>
<name>A0A4D6E438_9CAUD</name>
<sequence length="90" mass="10769">MIQLVPEPRVFHSTSELPADVTAVLTSSSLKYDDFLPAYRLPNDRWLYAKTREQALRCYYMLREEDRFDFGWNAYIDKEETGVWKEWLGE</sequence>
<gene>
    <name evidence="1" type="primary">214</name>
    <name evidence="1" type="ORF">SEA_GODONK_214</name>
</gene>
<keyword evidence="2" id="KW-1185">Reference proteome</keyword>
<protein>
    <submittedName>
        <fullName evidence="1">Uncharacterized protein</fullName>
    </submittedName>
</protein>
<proteinExistence type="predicted"/>
<organism evidence="1 2">
    <name type="scientific">Gordonia phage GodonK</name>
    <dbReference type="NCBI Taxonomy" id="2562192"/>
    <lineage>
        <taxon>Viruses</taxon>
        <taxon>Duplodnaviria</taxon>
        <taxon>Heunggongvirae</taxon>
        <taxon>Uroviricota</taxon>
        <taxon>Caudoviricetes</taxon>
        <taxon>Godonkavirus</taxon>
        <taxon>Godonkavirus godonK</taxon>
    </lineage>
</organism>
<dbReference type="EMBL" id="MK620899">
    <property type="protein sequence ID" value="QBZ72802.1"/>
    <property type="molecule type" value="Genomic_DNA"/>
</dbReference>
<accession>A0A4D6E438</accession>
<dbReference type="Proteomes" id="UP000297070">
    <property type="component" value="Segment"/>
</dbReference>
<dbReference type="RefSeq" id="YP_009821567.1">
    <property type="nucleotide sequence ID" value="NC_048176.1"/>
</dbReference>
<reference evidence="1 2" key="1">
    <citation type="submission" date="2019-03" db="EMBL/GenBank/DDBJ databases">
        <authorList>
            <person name="Douthitt C."/>
            <person name="D'Elia T."/>
            <person name="Bockoras C."/>
            <person name="Boss C."/>
            <person name="Clemons M."/>
            <person name="Green W."/>
            <person name="Harel H."/>
            <person name="Larralde J."/>
            <person name="Lopez M."/>
            <person name="Magana D."/>
            <person name="Miguel M."/>
            <person name="Muschweck L."/>
            <person name="Olivos K."/>
            <person name="Racette D."/>
            <person name="Reynolds M."/>
            <person name="Ru Y."/>
            <person name="Santana M."/>
            <person name="Simon R."/>
            <person name="Smotrilla K."/>
            <person name="Sufficool B."/>
            <person name="Tamayo B."/>
            <person name="Tirado E."/>
            <person name="Vajanyi M."/>
            <person name="Weger M."/>
            <person name="Wehr A."/>
            <person name="Whitaker K."/>
            <person name="Garlena R.A."/>
            <person name="Russell D.A."/>
            <person name="Pope W.H."/>
            <person name="Jacobs-Sera D."/>
            <person name="Hatfull G.F."/>
        </authorList>
    </citation>
    <scope>NUCLEOTIDE SEQUENCE [LARGE SCALE GENOMIC DNA]</scope>
</reference>